<name>A0AAW1P0X5_9CHLO</name>
<feature type="transmembrane region" description="Helical" evidence="1">
    <location>
        <begin position="30"/>
        <end position="49"/>
    </location>
</feature>
<dbReference type="AlphaFoldDB" id="A0AAW1P0X5"/>
<organism evidence="2 3">
    <name type="scientific">Symbiochloris irregularis</name>
    <dbReference type="NCBI Taxonomy" id="706552"/>
    <lineage>
        <taxon>Eukaryota</taxon>
        <taxon>Viridiplantae</taxon>
        <taxon>Chlorophyta</taxon>
        <taxon>core chlorophytes</taxon>
        <taxon>Trebouxiophyceae</taxon>
        <taxon>Trebouxiales</taxon>
        <taxon>Trebouxiaceae</taxon>
        <taxon>Symbiochloris</taxon>
    </lineage>
</organism>
<sequence length="167" mass="16931">MFAQRQPSCGSFVPVVTTDIPRSRTAEMALSAYIVVAVLALSVVNTAAVPTSGSFTGTGYFSPAATSGWACEGRGSPAAGLPTVAINAAQFGMGAACGACIQVTGTGVGKGKTPMTGTYTVTVNNILTQGNLGDLDFPRAGDGEWGIKWSFVKCPGSAASSRRMLQA</sequence>
<gene>
    <name evidence="2" type="ORF">WJX73_007065</name>
</gene>
<dbReference type="Gene3D" id="2.40.40.10">
    <property type="entry name" value="RlpA-like domain"/>
    <property type="match status" value="1"/>
</dbReference>
<keyword evidence="1" id="KW-1133">Transmembrane helix</keyword>
<accession>A0AAW1P0X5</accession>
<dbReference type="Proteomes" id="UP001465755">
    <property type="component" value="Unassembled WGS sequence"/>
</dbReference>
<reference evidence="2 3" key="1">
    <citation type="journal article" date="2024" name="Nat. Commun.">
        <title>Phylogenomics reveals the evolutionary origins of lichenization in chlorophyte algae.</title>
        <authorList>
            <person name="Puginier C."/>
            <person name="Libourel C."/>
            <person name="Otte J."/>
            <person name="Skaloud P."/>
            <person name="Haon M."/>
            <person name="Grisel S."/>
            <person name="Petersen M."/>
            <person name="Berrin J.G."/>
            <person name="Delaux P.M."/>
            <person name="Dal Grande F."/>
            <person name="Keller J."/>
        </authorList>
    </citation>
    <scope>NUCLEOTIDE SEQUENCE [LARGE SCALE GENOMIC DNA]</scope>
    <source>
        <strain evidence="2 3">SAG 2036</strain>
    </source>
</reference>
<dbReference type="InterPro" id="IPR036908">
    <property type="entry name" value="RlpA-like_sf"/>
</dbReference>
<keyword evidence="3" id="KW-1185">Reference proteome</keyword>
<keyword evidence="1" id="KW-0472">Membrane</keyword>
<evidence type="ECO:0000313" key="3">
    <source>
        <dbReference type="Proteomes" id="UP001465755"/>
    </source>
</evidence>
<dbReference type="SUPFAM" id="SSF50685">
    <property type="entry name" value="Barwin-like endoglucanases"/>
    <property type="match status" value="1"/>
</dbReference>
<evidence type="ECO:0000256" key="1">
    <source>
        <dbReference type="SAM" id="Phobius"/>
    </source>
</evidence>
<evidence type="ECO:0000313" key="2">
    <source>
        <dbReference type="EMBL" id="KAK9800251.1"/>
    </source>
</evidence>
<evidence type="ECO:0008006" key="4">
    <source>
        <dbReference type="Google" id="ProtNLM"/>
    </source>
</evidence>
<comment type="caution">
    <text evidence="2">The sequence shown here is derived from an EMBL/GenBank/DDBJ whole genome shotgun (WGS) entry which is preliminary data.</text>
</comment>
<keyword evidence="1" id="KW-0812">Transmembrane</keyword>
<proteinExistence type="predicted"/>
<protein>
    <recommendedName>
        <fullName evidence="4">Expansin-like EG45 domain-containing protein</fullName>
    </recommendedName>
</protein>
<dbReference type="EMBL" id="JALJOQ010000084">
    <property type="protein sequence ID" value="KAK9800251.1"/>
    <property type="molecule type" value="Genomic_DNA"/>
</dbReference>